<dbReference type="EMBL" id="JFZA02000045">
    <property type="protein sequence ID" value="KFG88931.1"/>
    <property type="molecule type" value="Genomic_DNA"/>
</dbReference>
<dbReference type="InterPro" id="IPR036291">
    <property type="entry name" value="NAD(P)-bd_dom_sf"/>
</dbReference>
<dbReference type="PATRIC" id="fig|1219045.3.peg.3385"/>
<name>A0A086P6B3_SPHHM</name>
<comment type="caution">
    <text evidence="1">The sequence shown here is derived from an EMBL/GenBank/DDBJ whole genome shotgun (WGS) entry which is preliminary data.</text>
</comment>
<dbReference type="OrthoDB" id="9798632at2"/>
<evidence type="ECO:0000313" key="2">
    <source>
        <dbReference type="Proteomes" id="UP000024284"/>
    </source>
</evidence>
<accession>A0A086P6B3</accession>
<sequence>MTKILLAGATGLVGGHALTLMLADDRVSQLVAPTRRPLPPHPKLVNPLTDSSSLPSDAPWWAVDGVVCAIGTTRAKAGSAAAFRAIDRDYVLAIARHARTAGARRFAHTSSMGANPRAPLFYSRTKGEAEAEISRLGFPSLTIVRPGLLGGNRNEHRPMEQAMERLLRIAAPILPPVARISPAITVAHLLVEAALTGPDGTRIISSGDIARMRHR</sequence>
<reference evidence="1" key="1">
    <citation type="submission" date="2014-08" db="EMBL/GenBank/DDBJ databases">
        <title>Draft genome sequences of Sphingobium herbicidovorans.</title>
        <authorList>
            <person name="Gan H.M."/>
            <person name="Gan H.Y."/>
            <person name="Savka M.A."/>
        </authorList>
    </citation>
    <scope>NUCLEOTIDE SEQUENCE [LARGE SCALE GENOMIC DNA]</scope>
    <source>
        <strain evidence="1">NBRC 16415</strain>
    </source>
</reference>
<dbReference type="PANTHER" id="PTHR14097">
    <property type="entry name" value="OXIDOREDUCTASE HTATIP2"/>
    <property type="match status" value="1"/>
</dbReference>
<dbReference type="SUPFAM" id="SSF51735">
    <property type="entry name" value="NAD(P)-binding Rossmann-fold domains"/>
    <property type="match status" value="1"/>
</dbReference>
<gene>
    <name evidence="1" type="ORF">BV98_003331</name>
</gene>
<protein>
    <submittedName>
        <fullName evidence="1">Nucleoside-diphosphate-sugar epimerase</fullName>
    </submittedName>
</protein>
<keyword evidence="2" id="KW-1185">Reference proteome</keyword>
<organism evidence="1 2">
    <name type="scientific">Sphingobium herbicidovorans (strain ATCC 700291 / DSM 11019 / CCUG 56400 / KCTC 2939 / LMG 18315 / NBRC 16415 / MH)</name>
    <name type="common">Sphingomonas herbicidovorans</name>
    <dbReference type="NCBI Taxonomy" id="1219045"/>
    <lineage>
        <taxon>Bacteria</taxon>
        <taxon>Pseudomonadati</taxon>
        <taxon>Pseudomonadota</taxon>
        <taxon>Alphaproteobacteria</taxon>
        <taxon>Sphingomonadales</taxon>
        <taxon>Sphingomonadaceae</taxon>
        <taxon>Sphingobium</taxon>
    </lineage>
</organism>
<dbReference type="PANTHER" id="PTHR14097:SF7">
    <property type="entry name" value="OXIDOREDUCTASE HTATIP2"/>
    <property type="match status" value="1"/>
</dbReference>
<evidence type="ECO:0000313" key="1">
    <source>
        <dbReference type="EMBL" id="KFG88931.1"/>
    </source>
</evidence>
<dbReference type="Gene3D" id="3.40.50.720">
    <property type="entry name" value="NAD(P)-binding Rossmann-like Domain"/>
    <property type="match status" value="1"/>
</dbReference>
<proteinExistence type="predicted"/>
<dbReference type="AlphaFoldDB" id="A0A086P6B3"/>
<dbReference type="RefSeq" id="WP_037468351.1">
    <property type="nucleotide sequence ID" value="NZ_BCZD01000011.1"/>
</dbReference>
<dbReference type="Proteomes" id="UP000024284">
    <property type="component" value="Unassembled WGS sequence"/>
</dbReference>
<dbReference type="eggNOG" id="COG0702">
    <property type="taxonomic scope" value="Bacteria"/>
</dbReference>
<dbReference type="STRING" id="76947.GCA_002080435_03253"/>